<dbReference type="PROSITE" id="PS51318">
    <property type="entry name" value="TAT"/>
    <property type="match status" value="1"/>
</dbReference>
<evidence type="ECO:0000313" key="3">
    <source>
        <dbReference type="Proteomes" id="UP000198744"/>
    </source>
</evidence>
<dbReference type="AlphaFoldDB" id="A0A1H7VXU3"/>
<dbReference type="InterPro" id="IPR042251">
    <property type="entry name" value="EutC_C"/>
</dbReference>
<keyword evidence="3" id="KW-1185">Reference proteome</keyword>
<keyword evidence="1" id="KW-0411">Iron-sulfur</keyword>
<dbReference type="InterPro" id="IPR044939">
    <property type="entry name" value="EutB_dom_2_sf"/>
</dbReference>
<dbReference type="Pfam" id="PF06751">
    <property type="entry name" value="EutB"/>
    <property type="match status" value="1"/>
</dbReference>
<dbReference type="PANTHER" id="PTHR39329">
    <property type="entry name" value="ETHANOLAMINE AMMONIA-LYASE HEAVY CHAIN"/>
    <property type="match status" value="1"/>
</dbReference>
<name>A0A1H7VXU3_9BACT</name>
<proteinExistence type="predicted"/>
<dbReference type="Proteomes" id="UP000198744">
    <property type="component" value="Unassembled WGS sequence"/>
</dbReference>
<dbReference type="Gene3D" id="1.10.220.70">
    <property type="entry name" value="lyase"/>
    <property type="match status" value="1"/>
</dbReference>
<dbReference type="PANTHER" id="PTHR39329:SF1">
    <property type="entry name" value="ETHANOLAMINE AMMONIA-LYASE LARGE SUBUNIT"/>
    <property type="match status" value="1"/>
</dbReference>
<accession>A0A1H7VXU3</accession>
<evidence type="ECO:0000256" key="1">
    <source>
        <dbReference type="ARBA" id="ARBA00023014"/>
    </source>
</evidence>
<dbReference type="STRING" id="43775.SAMN04489760_1056"/>
<dbReference type="Gene3D" id="3.20.20.70">
    <property type="entry name" value="Aldolase class I"/>
    <property type="match status" value="1"/>
</dbReference>
<dbReference type="InterPro" id="IPR009246">
    <property type="entry name" value="EutC"/>
</dbReference>
<keyword evidence="1" id="KW-0479">Metal-binding</keyword>
<dbReference type="Gene3D" id="3.40.50.11240">
    <property type="entry name" value="Ethanolamine ammonia-lyase light chain (EutC)"/>
    <property type="match status" value="1"/>
</dbReference>
<dbReference type="InterPro" id="IPR010628">
    <property type="entry name" value="EutB"/>
</dbReference>
<dbReference type="InterPro" id="IPR006311">
    <property type="entry name" value="TAT_signal"/>
</dbReference>
<keyword evidence="1" id="KW-0408">Iron</keyword>
<dbReference type="GO" id="GO:0009350">
    <property type="term" value="C:ethanolamine ammonia-lyase complex"/>
    <property type="evidence" value="ECO:0007669"/>
    <property type="project" value="TreeGrafter"/>
</dbReference>
<protein>
    <submittedName>
        <fullName evidence="2">Ethanolamine ammonia-lyase light chain /Ethanolamine ammonia-lyase heavy chain</fullName>
    </submittedName>
</protein>
<dbReference type="Pfam" id="PF05985">
    <property type="entry name" value="EutC"/>
    <property type="match status" value="1"/>
</dbReference>
<sequence>MEREQSLKGFEGMSRRTFLAAMGVASAALAGYTLAERKAFAGEATPPIAVGEVTPGEDVFAYITRIKGAFDQKLYQQVIGAANDFKEGDVTIGVGAKDEATRQNARALLANTRISDLYEHPLFEDNLQKLIWKTTDSSQYAKVKGWTMGQLKEFLLTKSEAEIKGIMNGLTSDIIGCVPKLMTNEELTTLGQKIFNVIPGTKLGAKGYMGARIQPNSPTDHPDDVMWQVFDAFSYATGDIVIGTNPVDSQVKSVAVVEKALKDVVDAFKLKDIVPWCVLSHIDVQSEVSRKYPGTVATMFQSLAGTDDCNKTFDVTIEKILSYARGKRGERYGLYFETGQGSEFTNGAANGVDMMVLESRKYGFSRAVGKILAEVQPKGAWLHINDVAGFIGPEVFKTREQLVRCCLEDIAMGKLHGLTIGLDVCSTLHMTVSLDDLDWCQDQVMPANPAYLIALPTKNDPMLSYLSTSFQDHVRLRQKFGYKVNDAMWDFYKRLEIVDKNNKYTNHFGDPLWVYYKYCLAKGDKRTRSAIYAEGRKKMKEVEDRGVDLAIGHGKNIWDLNPKLEAKVKALYDDAKKSLWSELKPDFVKAIPGAVPVMTLSKDRNDYIAHPETGEKLSPEATAALENLKNSWGADLPKGQIVISDGLNADAIMDDGHLAPYLDEIRKLLSEAGAKMSDKNIVVTSGRVRAGYRIGELLFEKANPNEFRGILHVIGERPGTMHHSYSVYITVVKGKKWSDKSIDHDITKLVCNIADTALSPREAAHETVTILRELVGKSVDSSRRLG</sequence>
<dbReference type="GO" id="GO:0051536">
    <property type="term" value="F:iron-sulfur cluster binding"/>
    <property type="evidence" value="ECO:0007669"/>
    <property type="project" value="UniProtKB-KW"/>
</dbReference>
<reference evidence="2 3" key="1">
    <citation type="submission" date="2016-10" db="EMBL/GenBank/DDBJ databases">
        <authorList>
            <person name="de Groot N.N."/>
        </authorList>
    </citation>
    <scope>NUCLEOTIDE SEQUENCE [LARGE SCALE GENOMIC DNA]</scope>
    <source>
        <strain evidence="2 3">DSM 8423</strain>
    </source>
</reference>
<keyword evidence="2" id="KW-0456">Lyase</keyword>
<dbReference type="GO" id="GO:0006520">
    <property type="term" value="P:amino acid metabolic process"/>
    <property type="evidence" value="ECO:0007669"/>
    <property type="project" value="InterPro"/>
</dbReference>
<dbReference type="GO" id="GO:0046336">
    <property type="term" value="P:ethanolamine catabolic process"/>
    <property type="evidence" value="ECO:0007669"/>
    <property type="project" value="TreeGrafter"/>
</dbReference>
<dbReference type="InterPro" id="IPR013785">
    <property type="entry name" value="Aldolase_TIM"/>
</dbReference>
<organism evidence="2 3">
    <name type="scientific">Syntrophus gentianae</name>
    <dbReference type="NCBI Taxonomy" id="43775"/>
    <lineage>
        <taxon>Bacteria</taxon>
        <taxon>Pseudomonadati</taxon>
        <taxon>Thermodesulfobacteriota</taxon>
        <taxon>Syntrophia</taxon>
        <taxon>Syntrophales</taxon>
        <taxon>Syntrophaceae</taxon>
        <taxon>Syntrophus</taxon>
    </lineage>
</organism>
<dbReference type="GO" id="GO:0005829">
    <property type="term" value="C:cytosol"/>
    <property type="evidence" value="ECO:0007669"/>
    <property type="project" value="TreeGrafter"/>
</dbReference>
<dbReference type="EMBL" id="FOBS01000005">
    <property type="protein sequence ID" value="SEM13617.1"/>
    <property type="molecule type" value="Genomic_DNA"/>
</dbReference>
<dbReference type="NCBIfam" id="NF011649">
    <property type="entry name" value="PRK15067.1"/>
    <property type="match status" value="1"/>
</dbReference>
<gene>
    <name evidence="2" type="ORF">SAMN04489760_1056</name>
</gene>
<evidence type="ECO:0000313" key="2">
    <source>
        <dbReference type="EMBL" id="SEM13617.1"/>
    </source>
</evidence>
<dbReference type="GO" id="GO:0008851">
    <property type="term" value="F:ethanolamine ammonia-lyase activity"/>
    <property type="evidence" value="ECO:0007669"/>
    <property type="project" value="InterPro"/>
</dbReference>